<proteinExistence type="predicted"/>
<dbReference type="EMBL" id="KK107128">
    <property type="protein sequence ID" value="EZA58243.1"/>
    <property type="molecule type" value="Genomic_DNA"/>
</dbReference>
<feature type="compositionally biased region" description="Polar residues" evidence="2">
    <location>
        <begin position="365"/>
        <end position="377"/>
    </location>
</feature>
<dbReference type="PANTHER" id="PTHR31569:SF4">
    <property type="entry name" value="SWIM-TYPE DOMAIN-CONTAINING PROTEIN"/>
    <property type="match status" value="1"/>
</dbReference>
<reference evidence="5" key="2">
    <citation type="journal article" date="2018" name="Genome Res.">
        <title>The genomic architecture and molecular evolution of ant odorant receptors.</title>
        <authorList>
            <person name="McKenzie S.K."/>
            <person name="Kronauer D.J.C."/>
        </authorList>
    </citation>
    <scope>NUCLEOTIDE SEQUENCE [LARGE SCALE GENOMIC DNA]</scope>
    <source>
        <strain evidence="5">Clonal line C1</strain>
    </source>
</reference>
<sequence length="527" mass="60237">MDMSIDDDNDNDDVSFRLGEMFNSYKELEQKLKRFSRHSLVHYWRRDSRTVKGAHMKTARPINDQLKYYSVKYACIYGGQKFLPRGAGRRQSQSIRTNCPAHIMLRASKDGTKLEVTSVNNEHNHEISEELFKNLPQERKLYGEIKEEVEDLMQLHIDRKRLKEYVRLRTNKVLRSKDLFNIAAANKRKRFITPQRAFELYRKIHDIEKMSQSDNGRKLYPESEDEIAQTIKRMKKEHESAWGQDPLSTELEVSEGNDGEDSYSAQLTQEEVVGEIDANEGELLRANNEGDIIAADGEIVGELVMENGDPSVIVESIVNADGSVFVDEREFNSYCDNHLSHTVDDSQSPKSRVLDIEAIAPTTTIEKVTKDTSTSPHKSQSESLQLQQSPKSSGSFHEADSRIWIMKEGPSVETEAESGPESEANITTTKPISITDVGAPEMVLSDEASHQLLHEQLAVLRAEKGKLHHETEMLKLKKDKLKLQINCYSNEIKKQEMEKEKLRLEIKLLQSKVMEDANDVSHYIFVP</sequence>
<dbReference type="Proteomes" id="UP000053097">
    <property type="component" value="Unassembled WGS sequence"/>
</dbReference>
<feature type="region of interest" description="Disordered" evidence="2">
    <location>
        <begin position="238"/>
        <end position="263"/>
    </location>
</feature>
<feature type="compositionally biased region" description="Low complexity" evidence="2">
    <location>
        <begin position="381"/>
        <end position="395"/>
    </location>
</feature>
<feature type="compositionally biased region" description="Acidic residues" evidence="2">
    <location>
        <begin position="252"/>
        <end position="261"/>
    </location>
</feature>
<keyword evidence="1" id="KW-0175">Coiled coil</keyword>
<dbReference type="InterPro" id="IPR048325">
    <property type="entry name" value="ZSWIM3_N"/>
</dbReference>
<evidence type="ECO:0000256" key="2">
    <source>
        <dbReference type="SAM" id="MobiDB-lite"/>
    </source>
</evidence>
<keyword evidence="6" id="KW-1185">Reference proteome</keyword>
<dbReference type="AlphaFoldDB" id="A0A026WQM5"/>
<dbReference type="OrthoDB" id="167578at2759"/>
<evidence type="ECO:0000313" key="5">
    <source>
        <dbReference type="EMBL" id="RLU21539.1"/>
    </source>
</evidence>
<dbReference type="OMA" id="WIMKEAT"/>
<protein>
    <recommendedName>
        <fullName evidence="3">ZSWIM3 N-terminal domain-containing protein</fullName>
    </recommendedName>
</protein>
<evidence type="ECO:0000259" key="3">
    <source>
        <dbReference type="Pfam" id="PF21599"/>
    </source>
</evidence>
<dbReference type="PANTHER" id="PTHR31569">
    <property type="entry name" value="SWIM-TYPE DOMAIN-CONTAINING PROTEIN"/>
    <property type="match status" value="1"/>
</dbReference>
<dbReference type="InterPro" id="IPR052579">
    <property type="entry name" value="Zinc_finger_SWIM"/>
</dbReference>
<reference evidence="4 6" key="1">
    <citation type="journal article" date="2014" name="Curr. Biol.">
        <title>The genome of the clonal raider ant Cerapachys biroi.</title>
        <authorList>
            <person name="Oxley P.R."/>
            <person name="Ji L."/>
            <person name="Fetter-Pruneda I."/>
            <person name="McKenzie S.K."/>
            <person name="Li C."/>
            <person name="Hu H."/>
            <person name="Zhang G."/>
            <person name="Kronauer D.J."/>
        </authorList>
    </citation>
    <scope>NUCLEOTIDE SEQUENCE [LARGE SCALE GENOMIC DNA]</scope>
</reference>
<organism evidence="4 6">
    <name type="scientific">Ooceraea biroi</name>
    <name type="common">Clonal raider ant</name>
    <name type="synonym">Cerapachys biroi</name>
    <dbReference type="NCBI Taxonomy" id="2015173"/>
    <lineage>
        <taxon>Eukaryota</taxon>
        <taxon>Metazoa</taxon>
        <taxon>Ecdysozoa</taxon>
        <taxon>Arthropoda</taxon>
        <taxon>Hexapoda</taxon>
        <taxon>Insecta</taxon>
        <taxon>Pterygota</taxon>
        <taxon>Neoptera</taxon>
        <taxon>Endopterygota</taxon>
        <taxon>Hymenoptera</taxon>
        <taxon>Apocrita</taxon>
        <taxon>Aculeata</taxon>
        <taxon>Formicoidea</taxon>
        <taxon>Formicidae</taxon>
        <taxon>Dorylinae</taxon>
        <taxon>Ooceraea</taxon>
    </lineage>
</organism>
<name>A0A026WQM5_OOCBI</name>
<feature type="domain" description="ZSWIM3 N-terminal" evidence="3">
    <location>
        <begin position="17"/>
        <end position="125"/>
    </location>
</feature>
<accession>A0A026WQM5</accession>
<dbReference type="Proteomes" id="UP000279307">
    <property type="component" value="Chromosome 6"/>
</dbReference>
<evidence type="ECO:0000313" key="6">
    <source>
        <dbReference type="Proteomes" id="UP000053097"/>
    </source>
</evidence>
<evidence type="ECO:0000256" key="1">
    <source>
        <dbReference type="SAM" id="Coils"/>
    </source>
</evidence>
<feature type="coiled-coil region" evidence="1">
    <location>
        <begin position="478"/>
        <end position="512"/>
    </location>
</feature>
<gene>
    <name evidence="5" type="ORF">DMN91_005912</name>
    <name evidence="4" type="ORF">X777_01200</name>
</gene>
<feature type="region of interest" description="Disordered" evidence="2">
    <location>
        <begin position="365"/>
        <end position="400"/>
    </location>
</feature>
<dbReference type="STRING" id="2015173.A0A026WQM5"/>
<dbReference type="EMBL" id="QOIP01000006">
    <property type="protein sequence ID" value="RLU21539.1"/>
    <property type="molecule type" value="Genomic_DNA"/>
</dbReference>
<evidence type="ECO:0000313" key="4">
    <source>
        <dbReference type="EMBL" id="EZA58243.1"/>
    </source>
</evidence>
<reference evidence="5" key="3">
    <citation type="submission" date="2018-07" db="EMBL/GenBank/DDBJ databases">
        <authorList>
            <person name="Mckenzie S.K."/>
            <person name="Kronauer D.J.C."/>
        </authorList>
    </citation>
    <scope>NUCLEOTIDE SEQUENCE</scope>
    <source>
        <strain evidence="5">Clonal line C1</strain>
    </source>
</reference>
<dbReference type="Pfam" id="PF21599">
    <property type="entry name" value="ZSWIM3_N"/>
    <property type="match status" value="1"/>
</dbReference>